<protein>
    <submittedName>
        <fullName evidence="1">MmcQ/YjbR family DNA-binding protein</fullName>
    </submittedName>
</protein>
<evidence type="ECO:0000313" key="1">
    <source>
        <dbReference type="EMBL" id="NCD70271.1"/>
    </source>
</evidence>
<name>A0A966DUB6_9SPHI</name>
<keyword evidence="1" id="KW-0238">DNA-binding</keyword>
<accession>A0A966DUB6</accession>
<dbReference type="InterPro" id="IPR007351">
    <property type="entry name" value="YjbR"/>
</dbReference>
<dbReference type="EMBL" id="WWEO01000043">
    <property type="protein sequence ID" value="NCD70271.1"/>
    <property type="molecule type" value="Genomic_DNA"/>
</dbReference>
<dbReference type="PANTHER" id="PTHR35145">
    <property type="entry name" value="CYTOPLASMIC PROTEIN-RELATED"/>
    <property type="match status" value="1"/>
</dbReference>
<dbReference type="Pfam" id="PF04237">
    <property type="entry name" value="YjbR"/>
    <property type="match status" value="1"/>
</dbReference>
<reference evidence="1" key="2">
    <citation type="submission" date="2020-10" db="EMBL/GenBank/DDBJ databases">
        <title>Mucilaginibacter sp. nov., isolated from soil.</title>
        <authorList>
            <person name="Jeon C.O."/>
        </authorList>
    </citation>
    <scope>NUCLEOTIDE SEQUENCE</scope>
    <source>
        <strain evidence="1">R11</strain>
    </source>
</reference>
<reference evidence="1" key="1">
    <citation type="submission" date="2020-01" db="EMBL/GenBank/DDBJ databases">
        <authorList>
            <person name="Seo Y.L."/>
        </authorList>
    </citation>
    <scope>NUCLEOTIDE SEQUENCE</scope>
    <source>
        <strain evidence="1">R11</strain>
    </source>
</reference>
<dbReference type="PANTHER" id="PTHR35145:SF1">
    <property type="entry name" value="CYTOPLASMIC PROTEIN"/>
    <property type="match status" value="1"/>
</dbReference>
<dbReference type="GO" id="GO:0003677">
    <property type="term" value="F:DNA binding"/>
    <property type="evidence" value="ECO:0007669"/>
    <property type="project" value="UniProtKB-KW"/>
</dbReference>
<evidence type="ECO:0000313" key="2">
    <source>
        <dbReference type="Proteomes" id="UP000638732"/>
    </source>
</evidence>
<sequence length="126" mass="14446">MDVEQIRDYCLEKPAVTEGFPFGEETLVFKVAGKIFLLFSLDRGSQFNVKCDPELAVELREQHPEVQPGYHMNKTHWNTVRTDGSLTRKQLCEMIDHSYELVVKSLPKKVRVEMGAPSKLPLQGRL</sequence>
<dbReference type="Gene3D" id="3.90.1150.30">
    <property type="match status" value="1"/>
</dbReference>
<organism evidence="1 2">
    <name type="scientific">Mucilaginibacter agri</name>
    <dbReference type="NCBI Taxonomy" id="2695265"/>
    <lineage>
        <taxon>Bacteria</taxon>
        <taxon>Pseudomonadati</taxon>
        <taxon>Bacteroidota</taxon>
        <taxon>Sphingobacteriia</taxon>
        <taxon>Sphingobacteriales</taxon>
        <taxon>Sphingobacteriaceae</taxon>
        <taxon>Mucilaginibacter</taxon>
    </lineage>
</organism>
<dbReference type="SUPFAM" id="SSF142906">
    <property type="entry name" value="YjbR-like"/>
    <property type="match status" value="1"/>
</dbReference>
<dbReference type="InterPro" id="IPR058532">
    <property type="entry name" value="YjbR/MT2646/Rv2570-like"/>
</dbReference>
<dbReference type="AlphaFoldDB" id="A0A966DUB6"/>
<dbReference type="RefSeq" id="WP_166586259.1">
    <property type="nucleotide sequence ID" value="NZ_WWEO01000043.1"/>
</dbReference>
<keyword evidence="2" id="KW-1185">Reference proteome</keyword>
<proteinExistence type="predicted"/>
<dbReference type="Proteomes" id="UP000638732">
    <property type="component" value="Unassembled WGS sequence"/>
</dbReference>
<dbReference type="InterPro" id="IPR038056">
    <property type="entry name" value="YjbR-like_sf"/>
</dbReference>
<comment type="caution">
    <text evidence="1">The sequence shown here is derived from an EMBL/GenBank/DDBJ whole genome shotgun (WGS) entry which is preliminary data.</text>
</comment>
<gene>
    <name evidence="1" type="ORF">GSY63_12965</name>
</gene>